<proteinExistence type="predicted"/>
<comment type="caution">
    <text evidence="1">The sequence shown here is derived from an EMBL/GenBank/DDBJ whole genome shotgun (WGS) entry which is preliminary data.</text>
</comment>
<accession>A0ABS5XBI6</accession>
<organism evidence="1 2">
    <name type="scientific">Metapseudomonas boanensis</name>
    <dbReference type="NCBI Taxonomy" id="2822138"/>
    <lineage>
        <taxon>Bacteria</taxon>
        <taxon>Pseudomonadati</taxon>
        <taxon>Pseudomonadota</taxon>
        <taxon>Gammaproteobacteria</taxon>
        <taxon>Pseudomonadales</taxon>
        <taxon>Pseudomonadaceae</taxon>
        <taxon>Metapseudomonas</taxon>
    </lineage>
</organism>
<sequence length="118" mass="12835">MIAAARLPLRSDPAPLHHLAGVACVVVRPIKIQMASPPELQRFALSLTLVLPSRTYSKPTLDVVVVQLPGEGYPLARQVDQSCGCKATLAASMLLLINPQMWSFMLDPDRAMPGQWCS</sequence>
<reference evidence="1 2" key="1">
    <citation type="submission" date="2021-04" db="EMBL/GenBank/DDBJ databases">
        <title>Pseudomonas boanensis sp. nov., a bacterium isolated from river water used for household purposes in Boane District, Mozambique.</title>
        <authorList>
            <person name="Nicklasson M."/>
            <person name="Martin-Rodriguez A.J."/>
            <person name="Thorell K."/>
            <person name="Neves L."/>
            <person name="Mussagy A."/>
            <person name="Rydberg H.A."/>
            <person name="Hernroth B."/>
            <person name="Svensson-Stadler L."/>
            <person name="Sjoling A."/>
        </authorList>
    </citation>
    <scope>NUCLEOTIDE SEQUENCE [LARGE SCALE GENOMIC DNA]</scope>
    <source>
        <strain evidence="1 2">DB1</strain>
    </source>
</reference>
<dbReference type="PROSITE" id="PS51257">
    <property type="entry name" value="PROKAR_LIPOPROTEIN"/>
    <property type="match status" value="1"/>
</dbReference>
<gene>
    <name evidence="1" type="ORF">J7302_02720</name>
</gene>
<dbReference type="EMBL" id="JAGTIS010000001">
    <property type="protein sequence ID" value="MBT8765049.1"/>
    <property type="molecule type" value="Genomic_DNA"/>
</dbReference>
<dbReference type="Proteomes" id="UP001519667">
    <property type="component" value="Unassembled WGS sequence"/>
</dbReference>
<protein>
    <submittedName>
        <fullName evidence="1">Uncharacterized protein</fullName>
    </submittedName>
</protein>
<name>A0ABS5XBI6_9GAMM</name>
<dbReference type="RefSeq" id="WP_215370827.1">
    <property type="nucleotide sequence ID" value="NZ_JAGTIS010000001.1"/>
</dbReference>
<evidence type="ECO:0000313" key="2">
    <source>
        <dbReference type="Proteomes" id="UP001519667"/>
    </source>
</evidence>
<evidence type="ECO:0000313" key="1">
    <source>
        <dbReference type="EMBL" id="MBT8765049.1"/>
    </source>
</evidence>
<keyword evidence="2" id="KW-1185">Reference proteome</keyword>